<organism evidence="3 4">
    <name type="scientific">Sphingomonas swuensis</name>
    <dbReference type="NCBI Taxonomy" id="977800"/>
    <lineage>
        <taxon>Bacteria</taxon>
        <taxon>Pseudomonadati</taxon>
        <taxon>Pseudomonadota</taxon>
        <taxon>Alphaproteobacteria</taxon>
        <taxon>Sphingomonadales</taxon>
        <taxon>Sphingomonadaceae</taxon>
        <taxon>Sphingomonas</taxon>
    </lineage>
</organism>
<evidence type="ECO:0008006" key="5">
    <source>
        <dbReference type="Google" id="ProtNLM"/>
    </source>
</evidence>
<keyword evidence="4" id="KW-1185">Reference proteome</keyword>
<comment type="caution">
    <text evidence="3">The sequence shown here is derived from an EMBL/GenBank/DDBJ whole genome shotgun (WGS) entry which is preliminary data.</text>
</comment>
<name>A0ABP7T6A6_9SPHN</name>
<evidence type="ECO:0000256" key="2">
    <source>
        <dbReference type="SAM" id="SignalP"/>
    </source>
</evidence>
<feature type="chain" id="PRO_5045120204" description="DUF2946 domain-containing protein" evidence="2">
    <location>
        <begin position="26"/>
        <end position="110"/>
    </location>
</feature>
<accession>A0ABP7T6A6</accession>
<reference evidence="4" key="1">
    <citation type="journal article" date="2019" name="Int. J. Syst. Evol. Microbiol.">
        <title>The Global Catalogue of Microorganisms (GCM) 10K type strain sequencing project: providing services to taxonomists for standard genome sequencing and annotation.</title>
        <authorList>
            <consortium name="The Broad Institute Genomics Platform"/>
            <consortium name="The Broad Institute Genome Sequencing Center for Infectious Disease"/>
            <person name="Wu L."/>
            <person name="Ma J."/>
        </authorList>
    </citation>
    <scope>NUCLEOTIDE SEQUENCE [LARGE SCALE GENOMIC DNA]</scope>
    <source>
        <strain evidence="4">JCM 17563</strain>
    </source>
</reference>
<dbReference type="EMBL" id="BAABBQ010000001">
    <property type="protein sequence ID" value="GAA4020861.1"/>
    <property type="molecule type" value="Genomic_DNA"/>
</dbReference>
<sequence>MRRILPLVSALMLMLVLWTGSVAHAAEAFGCAELSASAEGHFDGDSDEVPADGDKATPHHHSACHGHCVGTPLEDTSDALPNVAAANVIAPTAAFHFGNDPGTALRPPIA</sequence>
<evidence type="ECO:0000313" key="4">
    <source>
        <dbReference type="Proteomes" id="UP001500235"/>
    </source>
</evidence>
<dbReference type="Proteomes" id="UP001500235">
    <property type="component" value="Unassembled WGS sequence"/>
</dbReference>
<keyword evidence="2" id="KW-0732">Signal</keyword>
<gene>
    <name evidence="3" type="ORF">GCM10022280_21690</name>
</gene>
<evidence type="ECO:0000256" key="1">
    <source>
        <dbReference type="SAM" id="MobiDB-lite"/>
    </source>
</evidence>
<feature type="region of interest" description="Disordered" evidence="1">
    <location>
        <begin position="40"/>
        <end position="63"/>
    </location>
</feature>
<feature type="signal peptide" evidence="2">
    <location>
        <begin position="1"/>
        <end position="25"/>
    </location>
</feature>
<protein>
    <recommendedName>
        <fullName evidence="5">DUF2946 domain-containing protein</fullName>
    </recommendedName>
</protein>
<proteinExistence type="predicted"/>
<evidence type="ECO:0000313" key="3">
    <source>
        <dbReference type="EMBL" id="GAA4020861.1"/>
    </source>
</evidence>